<reference evidence="3 4" key="1">
    <citation type="submission" date="2015-07" db="EMBL/GenBank/DDBJ databases">
        <title>Genome sequence of Ornatilinea apprima DSM 23815.</title>
        <authorList>
            <person name="Hemp J."/>
            <person name="Ward L.M."/>
            <person name="Pace L.A."/>
            <person name="Fischer W.W."/>
        </authorList>
    </citation>
    <scope>NUCLEOTIDE SEQUENCE [LARGE SCALE GENOMIC DNA]</scope>
    <source>
        <strain evidence="3 4">P3M-1</strain>
    </source>
</reference>
<comment type="caution">
    <text evidence="3">The sequence shown here is derived from an EMBL/GenBank/DDBJ whole genome shotgun (WGS) entry which is preliminary data.</text>
</comment>
<evidence type="ECO:0000259" key="2">
    <source>
        <dbReference type="Pfam" id="PF13579"/>
    </source>
</evidence>
<dbReference type="Pfam" id="PF13579">
    <property type="entry name" value="Glyco_trans_4_4"/>
    <property type="match status" value="1"/>
</dbReference>
<dbReference type="OrthoDB" id="9814612at2"/>
<evidence type="ECO:0000259" key="1">
    <source>
        <dbReference type="Pfam" id="PF00534"/>
    </source>
</evidence>
<dbReference type="GO" id="GO:0016757">
    <property type="term" value="F:glycosyltransferase activity"/>
    <property type="evidence" value="ECO:0007669"/>
    <property type="project" value="InterPro"/>
</dbReference>
<evidence type="ECO:0008006" key="5">
    <source>
        <dbReference type="Google" id="ProtNLM"/>
    </source>
</evidence>
<dbReference type="PANTHER" id="PTHR45947:SF3">
    <property type="entry name" value="SULFOQUINOVOSYL TRANSFERASE SQD2"/>
    <property type="match status" value="1"/>
</dbReference>
<proteinExistence type="predicted"/>
<dbReference type="EMBL" id="LGCL01000031">
    <property type="protein sequence ID" value="KPL74820.1"/>
    <property type="molecule type" value="Genomic_DNA"/>
</dbReference>
<feature type="domain" description="Glycosyl transferase family 1" evidence="1">
    <location>
        <begin position="268"/>
        <end position="421"/>
    </location>
</feature>
<name>A0A0P6X4I9_9CHLR</name>
<accession>A0A0P6X4I9</accession>
<dbReference type="InterPro" id="IPR001296">
    <property type="entry name" value="Glyco_trans_1"/>
</dbReference>
<dbReference type="Pfam" id="PF00534">
    <property type="entry name" value="Glycos_transf_1"/>
    <property type="match status" value="1"/>
</dbReference>
<dbReference type="SUPFAM" id="SSF53756">
    <property type="entry name" value="UDP-Glycosyltransferase/glycogen phosphorylase"/>
    <property type="match status" value="1"/>
</dbReference>
<dbReference type="Proteomes" id="UP000050417">
    <property type="component" value="Unassembled WGS sequence"/>
</dbReference>
<protein>
    <recommendedName>
        <fullName evidence="5">Glycosyltransferase subfamily 4-like N-terminal domain-containing protein</fullName>
    </recommendedName>
</protein>
<dbReference type="PANTHER" id="PTHR45947">
    <property type="entry name" value="SULFOQUINOVOSYL TRANSFERASE SQD2"/>
    <property type="match status" value="1"/>
</dbReference>
<gene>
    <name evidence="3" type="ORF">ADN00_13320</name>
</gene>
<feature type="domain" description="Glycosyltransferase subfamily 4-like N-terminal" evidence="2">
    <location>
        <begin position="16"/>
        <end position="136"/>
    </location>
</feature>
<sequence length="444" mass="50341">MKIVISVHHFPPDRIGGAELRAFDMAMWLMQMGHEVRVVTVRNLEKDEQSGIRWSDEEYQGIPVRRLTLVLPSNDKLRFVSLYDNPLIEENLRKYLEAFQPDVFHMVSGYLLGAGAVRAAKSLGIPVTITLTDFWFICPRINMLKSDGSISNKDEFNPETCARCLLAEKRRFQLVYSLFSSPGVSELRQWIEHRLVSQKVVDDLAEQVEQRYITLMGVLDSADSLIFPSRYLLSVCKTRGVTPEKMVYIPHGIHTIGEVQRASLTQPPIRVGYLGQVEHHKGVHLLIEAFLKAASAQDMRLSLFGSSSSNQDYQHKIELLARQDDRIELRGGYSISEIPEILSKLDVVVIPSLWNEIGPLVMFEALRSKVPVIASNIPNMSYEIQDGINGLLFEVGNEDALADILSMLAQHPEKLDGMSRNIQPVRTLEQEMEEIQQIYRQKAG</sequence>
<organism evidence="3 4">
    <name type="scientific">Ornatilinea apprima</name>
    <dbReference type="NCBI Taxonomy" id="1134406"/>
    <lineage>
        <taxon>Bacteria</taxon>
        <taxon>Bacillati</taxon>
        <taxon>Chloroflexota</taxon>
        <taxon>Anaerolineae</taxon>
        <taxon>Anaerolineales</taxon>
        <taxon>Anaerolineaceae</taxon>
        <taxon>Ornatilinea</taxon>
    </lineage>
</organism>
<dbReference type="STRING" id="1134406.ADN00_13320"/>
<evidence type="ECO:0000313" key="3">
    <source>
        <dbReference type="EMBL" id="KPL74820.1"/>
    </source>
</evidence>
<keyword evidence="4" id="KW-1185">Reference proteome</keyword>
<evidence type="ECO:0000313" key="4">
    <source>
        <dbReference type="Proteomes" id="UP000050417"/>
    </source>
</evidence>
<dbReference type="InterPro" id="IPR028098">
    <property type="entry name" value="Glyco_trans_4-like_N"/>
</dbReference>
<dbReference type="Gene3D" id="3.40.50.2000">
    <property type="entry name" value="Glycogen Phosphorylase B"/>
    <property type="match status" value="3"/>
</dbReference>
<dbReference type="RefSeq" id="WP_075063514.1">
    <property type="nucleotide sequence ID" value="NZ_LGCL01000031.1"/>
</dbReference>
<dbReference type="AlphaFoldDB" id="A0A0P6X4I9"/>
<dbReference type="CDD" id="cd03823">
    <property type="entry name" value="GT4_ExpE7-like"/>
    <property type="match status" value="1"/>
</dbReference>
<dbReference type="InterPro" id="IPR050194">
    <property type="entry name" value="Glycosyltransferase_grp1"/>
</dbReference>